<dbReference type="Gene3D" id="6.10.250.2410">
    <property type="match status" value="1"/>
</dbReference>
<evidence type="ECO:0000256" key="2">
    <source>
        <dbReference type="ARBA" id="ARBA00044777"/>
    </source>
</evidence>
<keyword evidence="5" id="KW-1185">Reference proteome</keyword>
<dbReference type="GO" id="GO:0006260">
    <property type="term" value="P:DNA replication"/>
    <property type="evidence" value="ECO:0007669"/>
    <property type="project" value="UniProtKB-UniRule"/>
</dbReference>
<dbReference type="GO" id="GO:0005737">
    <property type="term" value="C:cytoplasm"/>
    <property type="evidence" value="ECO:0007669"/>
    <property type="project" value="UniProtKB-SubCell"/>
</dbReference>
<dbReference type="Proteomes" id="UP000294743">
    <property type="component" value="Unassembled WGS sequence"/>
</dbReference>
<organism evidence="4 5">
    <name type="scientific">Breznakia blatticola</name>
    <dbReference type="NCBI Taxonomy" id="1754012"/>
    <lineage>
        <taxon>Bacteria</taxon>
        <taxon>Bacillati</taxon>
        <taxon>Bacillota</taxon>
        <taxon>Erysipelotrichia</taxon>
        <taxon>Erysipelotrichales</taxon>
        <taxon>Erysipelotrichaceae</taxon>
        <taxon>Breznakia</taxon>
    </lineage>
</organism>
<dbReference type="PANTHER" id="PTHR33969:SF2">
    <property type="entry name" value="SEGREGATION AND CONDENSATION PROTEIN A"/>
    <property type="match status" value="1"/>
</dbReference>
<name>A0A4R7ZAT6_9FIRM</name>
<dbReference type="InterPro" id="IPR003768">
    <property type="entry name" value="ScpA"/>
</dbReference>
<dbReference type="HAMAP" id="MF_01805">
    <property type="entry name" value="ScpA"/>
    <property type="match status" value="1"/>
</dbReference>
<gene>
    <name evidence="3" type="primary">scpA</name>
    <name evidence="4" type="ORF">EDD63_13810</name>
</gene>
<dbReference type="PANTHER" id="PTHR33969">
    <property type="entry name" value="SEGREGATION AND CONDENSATION PROTEIN A"/>
    <property type="match status" value="1"/>
</dbReference>
<dbReference type="AlphaFoldDB" id="A0A4R7ZAT6"/>
<comment type="caution">
    <text evidence="4">The sequence shown here is derived from an EMBL/GenBank/DDBJ whole genome shotgun (WGS) entry which is preliminary data.</text>
</comment>
<protein>
    <recommendedName>
        <fullName evidence="2 3">Segregation and condensation protein A</fullName>
    </recommendedName>
</protein>
<proteinExistence type="inferred from homology"/>
<comment type="subunit">
    <text evidence="3">Component of a cohesin-like complex composed of ScpA, ScpB and the Smc homodimer, in which ScpA and ScpB bind to the head domain of Smc. The presence of the three proteins is required for the association of the complex with DNA.</text>
</comment>
<reference evidence="4 5" key="1">
    <citation type="submission" date="2019-03" db="EMBL/GenBank/DDBJ databases">
        <title>Genomic Encyclopedia of Type Strains, Phase IV (KMG-IV): sequencing the most valuable type-strain genomes for metagenomic binning, comparative biology and taxonomic classification.</title>
        <authorList>
            <person name="Goeker M."/>
        </authorList>
    </citation>
    <scope>NUCLEOTIDE SEQUENCE [LARGE SCALE GENOMIC DNA]</scope>
    <source>
        <strain evidence="4 5">DSM 28867</strain>
    </source>
</reference>
<sequence length="241" mass="28608">MDFEIHIDQFDGPLDLMLHLVKENQLDLFDLDMNILADQYLAYINAFESLKLEVASEYLSELAGLLEYKSKRLLPREKVEIAEEYEEDQRDKLVKRLLEYEKFKKASETFEKHYESRQKMMERPLSQEAEKYMKQVTIEDYKGSPYDLIKAMNRVIRRFELSQPLETQMTIQEMSSEERSEQLRSRLKHVQGKISFEKLCDDCTSLHMVVVSFLAILDLIKNQEIQYSVDKDDQIWLITGV</sequence>
<comment type="function">
    <text evidence="3">Participates in chromosomal partition during cell division. May act via the formation of a condensin-like complex containing Smc and ScpB that pull DNA away from mid-cell into both cell halves.</text>
</comment>
<dbReference type="OrthoDB" id="9811016at2"/>
<dbReference type="GO" id="GO:0007059">
    <property type="term" value="P:chromosome segregation"/>
    <property type="evidence" value="ECO:0007669"/>
    <property type="project" value="UniProtKB-UniRule"/>
</dbReference>
<keyword evidence="3" id="KW-0132">Cell division</keyword>
<evidence type="ECO:0000256" key="3">
    <source>
        <dbReference type="HAMAP-Rule" id="MF_01805"/>
    </source>
</evidence>
<dbReference type="RefSeq" id="WP_134170667.1">
    <property type="nucleotide sequence ID" value="NZ_SODD01000038.1"/>
</dbReference>
<comment type="subcellular location">
    <subcellularLocation>
        <location evidence="3">Cytoplasm</location>
    </subcellularLocation>
    <text evidence="3">Associated with two foci at the outer edges of the nucleoid region in young cells, and at four foci within both cell halves in older cells.</text>
</comment>
<comment type="similarity">
    <text evidence="3">Belongs to the ScpA family.</text>
</comment>
<evidence type="ECO:0000313" key="4">
    <source>
        <dbReference type="EMBL" id="TDW14583.1"/>
    </source>
</evidence>
<dbReference type="Pfam" id="PF02616">
    <property type="entry name" value="SMC_ScpA"/>
    <property type="match status" value="1"/>
</dbReference>
<keyword evidence="1 3" id="KW-0159">Chromosome partition</keyword>
<evidence type="ECO:0000256" key="1">
    <source>
        <dbReference type="ARBA" id="ARBA00022829"/>
    </source>
</evidence>
<keyword evidence="3" id="KW-0131">Cell cycle</keyword>
<evidence type="ECO:0000313" key="5">
    <source>
        <dbReference type="Proteomes" id="UP000294743"/>
    </source>
</evidence>
<accession>A0A4R7ZAT6</accession>
<dbReference type="EMBL" id="SODD01000038">
    <property type="protein sequence ID" value="TDW14583.1"/>
    <property type="molecule type" value="Genomic_DNA"/>
</dbReference>
<dbReference type="GO" id="GO:0051301">
    <property type="term" value="P:cell division"/>
    <property type="evidence" value="ECO:0007669"/>
    <property type="project" value="UniProtKB-KW"/>
</dbReference>
<keyword evidence="3" id="KW-0963">Cytoplasm</keyword>